<evidence type="ECO:0000313" key="3">
    <source>
        <dbReference type="Proteomes" id="UP000030017"/>
    </source>
</evidence>
<dbReference type="AlphaFoldDB" id="A0A0A0EPL5"/>
<evidence type="ECO:0000313" key="2">
    <source>
        <dbReference type="EMBL" id="KGM51137.1"/>
    </source>
</evidence>
<feature type="chain" id="PRO_5001969133" description="Lipoprotein" evidence="1">
    <location>
        <begin position="30"/>
        <end position="212"/>
    </location>
</feature>
<gene>
    <name evidence="2" type="ORF">N792_12155</name>
</gene>
<dbReference type="OrthoDB" id="9255738at2"/>
<evidence type="ECO:0008006" key="4">
    <source>
        <dbReference type="Google" id="ProtNLM"/>
    </source>
</evidence>
<sequence length="212" mass="21605">MPVSTGNRFNAIARFALPAALVISALALAGCGGAGTEAGSRASGGKADSNANGVTLASGDWSLDATTSPAFLPGYLSAPLSFRLMAGWMDTERVTAAGKEADPDALRDKALASFGTFTLEVAAGQTGPGTYQLGPEVSGEDSATVVIPQDKGAGLPAEYTSQSGTLTIKSAQVEEGRYSAKVIAVDGSFDGLFTDPEGNTRPFTGTFRMARK</sequence>
<organism evidence="2 3">
    <name type="scientific">Lysobacter concretionis Ko07 = DSM 16239</name>
    <dbReference type="NCBI Taxonomy" id="1122185"/>
    <lineage>
        <taxon>Bacteria</taxon>
        <taxon>Pseudomonadati</taxon>
        <taxon>Pseudomonadota</taxon>
        <taxon>Gammaproteobacteria</taxon>
        <taxon>Lysobacterales</taxon>
        <taxon>Lysobacteraceae</taxon>
        <taxon>Novilysobacter</taxon>
    </lineage>
</organism>
<dbReference type="Proteomes" id="UP000030017">
    <property type="component" value="Unassembled WGS sequence"/>
</dbReference>
<dbReference type="EMBL" id="AVPS01000008">
    <property type="protein sequence ID" value="KGM51137.1"/>
    <property type="molecule type" value="Genomic_DNA"/>
</dbReference>
<feature type="signal peptide" evidence="1">
    <location>
        <begin position="1"/>
        <end position="29"/>
    </location>
</feature>
<accession>A0A0A0EPL5</accession>
<comment type="caution">
    <text evidence="2">The sequence shown here is derived from an EMBL/GenBank/DDBJ whole genome shotgun (WGS) entry which is preliminary data.</text>
</comment>
<reference evidence="2 3" key="1">
    <citation type="submission" date="2013-08" db="EMBL/GenBank/DDBJ databases">
        <title>Genome sequencing of Lysobacter.</title>
        <authorList>
            <person name="Zhang S."/>
            <person name="Wang G."/>
        </authorList>
    </citation>
    <scope>NUCLEOTIDE SEQUENCE [LARGE SCALE GENOMIC DNA]</scope>
    <source>
        <strain evidence="2 3">Ko07</strain>
    </source>
</reference>
<protein>
    <recommendedName>
        <fullName evidence="4">Lipoprotein</fullName>
    </recommendedName>
</protein>
<proteinExistence type="predicted"/>
<keyword evidence="3" id="KW-1185">Reference proteome</keyword>
<keyword evidence="1" id="KW-0732">Signal</keyword>
<dbReference type="RefSeq" id="WP_052103978.1">
    <property type="nucleotide sequence ID" value="NZ_AVPS01000008.1"/>
</dbReference>
<evidence type="ECO:0000256" key="1">
    <source>
        <dbReference type="SAM" id="SignalP"/>
    </source>
</evidence>
<name>A0A0A0EPL5_9GAMM</name>